<keyword evidence="2" id="KW-1003">Cell membrane</keyword>
<evidence type="ECO:0000256" key="7">
    <source>
        <dbReference type="ARBA" id="ARBA00023136"/>
    </source>
</evidence>
<proteinExistence type="predicted"/>
<protein>
    <submittedName>
        <fullName evidence="9">Glycosyl transferase family 39</fullName>
    </submittedName>
</protein>
<evidence type="ECO:0000256" key="5">
    <source>
        <dbReference type="ARBA" id="ARBA00022692"/>
    </source>
</evidence>
<keyword evidence="3" id="KW-0328">Glycosyltransferase</keyword>
<dbReference type="GO" id="GO:0016763">
    <property type="term" value="F:pentosyltransferase activity"/>
    <property type="evidence" value="ECO:0007669"/>
    <property type="project" value="TreeGrafter"/>
</dbReference>
<dbReference type="PANTHER" id="PTHR33908:SF11">
    <property type="entry name" value="MEMBRANE PROTEIN"/>
    <property type="match status" value="1"/>
</dbReference>
<comment type="caution">
    <text evidence="9">The sequence shown here is derived from an EMBL/GenBank/DDBJ whole genome shotgun (WGS) entry which is preliminary data.</text>
</comment>
<dbReference type="GO" id="GO:0005886">
    <property type="term" value="C:plasma membrane"/>
    <property type="evidence" value="ECO:0007669"/>
    <property type="project" value="UniProtKB-SubCell"/>
</dbReference>
<dbReference type="EMBL" id="ACJN02000002">
    <property type="protein sequence ID" value="EFI34891.1"/>
    <property type="molecule type" value="Genomic_DNA"/>
</dbReference>
<comment type="subcellular location">
    <subcellularLocation>
        <location evidence="1">Cell membrane</location>
        <topology evidence="1">Multi-pass membrane protein</topology>
    </subcellularLocation>
</comment>
<evidence type="ECO:0000313" key="10">
    <source>
        <dbReference type="Proteomes" id="UP000005496"/>
    </source>
</evidence>
<reference evidence="9" key="1">
    <citation type="submission" date="2010-05" db="EMBL/GenBank/DDBJ databases">
        <title>The draft genome of Desulfonatronospira thiodismutans ASO3-1.</title>
        <authorList>
            <consortium name="US DOE Joint Genome Institute (JGI-PGF)"/>
            <person name="Lucas S."/>
            <person name="Copeland A."/>
            <person name="Lapidus A."/>
            <person name="Cheng J.-F."/>
            <person name="Bruce D."/>
            <person name="Goodwin L."/>
            <person name="Pitluck S."/>
            <person name="Chertkov O."/>
            <person name="Brettin T."/>
            <person name="Detter J.C."/>
            <person name="Han C."/>
            <person name="Land M.L."/>
            <person name="Hauser L."/>
            <person name="Kyrpides N."/>
            <person name="Mikhailova N."/>
            <person name="Muyzer G."/>
            <person name="Woyke T."/>
        </authorList>
    </citation>
    <scope>NUCLEOTIDE SEQUENCE [LARGE SCALE GENOMIC DNA]</scope>
    <source>
        <strain evidence="9">ASO3-1</strain>
    </source>
</reference>
<accession>D6SQ65</accession>
<dbReference type="InterPro" id="IPR050297">
    <property type="entry name" value="LipidA_mod_glycosyltrf_83"/>
</dbReference>
<organism evidence="9 10">
    <name type="scientific">Desulfonatronospira thiodismutans ASO3-1</name>
    <dbReference type="NCBI Taxonomy" id="555779"/>
    <lineage>
        <taxon>Bacteria</taxon>
        <taxon>Pseudomonadati</taxon>
        <taxon>Thermodesulfobacteriota</taxon>
        <taxon>Desulfovibrionia</taxon>
        <taxon>Desulfovibrionales</taxon>
        <taxon>Desulfonatronovibrionaceae</taxon>
        <taxon>Desulfonatronospira</taxon>
    </lineage>
</organism>
<dbReference type="InterPro" id="IPR038731">
    <property type="entry name" value="RgtA/B/C-like"/>
</dbReference>
<evidence type="ECO:0000256" key="3">
    <source>
        <dbReference type="ARBA" id="ARBA00022676"/>
    </source>
</evidence>
<dbReference type="Proteomes" id="UP000005496">
    <property type="component" value="Unassembled WGS sequence"/>
</dbReference>
<dbReference type="eggNOG" id="COG1807">
    <property type="taxonomic scope" value="Bacteria"/>
</dbReference>
<evidence type="ECO:0000313" key="9">
    <source>
        <dbReference type="EMBL" id="EFI34891.1"/>
    </source>
</evidence>
<sequence>MNYIQARDFFYFALFLSLPLKLILAGTLPLTGDEAYFVIWAQHPAAGYYDHPPLIGWLIHLCMYISGHEILVRLPSILASYVLVWGVYRILSDHDRTKALLAASTLLLTPVFLLGVLVTTDTALILSMFLSVLALHRAETRNSNLLYILSGILLGLAFLSKYFAALLLLAYIFYFLTGGLKKLPRLGLVLLGCLPLVAFNLYWNYTHCWVNIMFNFIGRGGDAEFSPMQPLILLGMLAWVVSPVLLVQLFRHRSQVLSRIRSSGHGLFAFAALVPLAVFFAASLFYSVGAHWILGFVPFLYVIYAALPGKSLILGRKFMLGYALLHIVLVAAALLVPLEIIKERPGLYRDAVFYLRPAQVAEKLDSYRADYYATPSYSRSAVISYYSSHYWGILGTGSRYGREDDRITDFRKLDGRDILFLSRDDELDKDRLSPYFEFLEPSRIQVRETSFAVALGRGFDYSSYQSQVLAQIKKRHYDIPDFLPLGRCFFHERYFQ</sequence>
<evidence type="ECO:0000259" key="8">
    <source>
        <dbReference type="Pfam" id="PF13231"/>
    </source>
</evidence>
<evidence type="ECO:0000256" key="1">
    <source>
        <dbReference type="ARBA" id="ARBA00004651"/>
    </source>
</evidence>
<dbReference type="Pfam" id="PF13231">
    <property type="entry name" value="PMT_2"/>
    <property type="match status" value="1"/>
</dbReference>
<dbReference type="GO" id="GO:0009103">
    <property type="term" value="P:lipopolysaccharide biosynthetic process"/>
    <property type="evidence" value="ECO:0007669"/>
    <property type="project" value="UniProtKB-ARBA"/>
</dbReference>
<keyword evidence="10" id="KW-1185">Reference proteome</keyword>
<evidence type="ECO:0000256" key="2">
    <source>
        <dbReference type="ARBA" id="ARBA00022475"/>
    </source>
</evidence>
<dbReference type="PANTHER" id="PTHR33908">
    <property type="entry name" value="MANNOSYLTRANSFERASE YKCB-RELATED"/>
    <property type="match status" value="1"/>
</dbReference>
<keyword evidence="7" id="KW-0472">Membrane</keyword>
<feature type="domain" description="Glycosyltransferase RgtA/B/C/D-like" evidence="8">
    <location>
        <begin position="50"/>
        <end position="203"/>
    </location>
</feature>
<evidence type="ECO:0000256" key="4">
    <source>
        <dbReference type="ARBA" id="ARBA00022679"/>
    </source>
</evidence>
<keyword evidence="5" id="KW-0812">Transmembrane</keyword>
<keyword evidence="4 9" id="KW-0808">Transferase</keyword>
<dbReference type="OrthoDB" id="9802649at2"/>
<dbReference type="AlphaFoldDB" id="D6SQ65"/>
<gene>
    <name evidence="9" type="ORF">Dthio_PD2282</name>
</gene>
<name>D6SQ65_9BACT</name>
<evidence type="ECO:0000256" key="6">
    <source>
        <dbReference type="ARBA" id="ARBA00022989"/>
    </source>
</evidence>
<dbReference type="RefSeq" id="WP_008870205.1">
    <property type="nucleotide sequence ID" value="NZ_ACJN02000002.1"/>
</dbReference>
<keyword evidence="6" id="KW-1133">Transmembrane helix</keyword>